<dbReference type="Gene3D" id="3.90.1030.10">
    <property type="entry name" value="Ribosomal protein L17"/>
    <property type="match status" value="1"/>
</dbReference>
<dbReference type="SUPFAM" id="SSF64263">
    <property type="entry name" value="Prokaryotic ribosomal protein L17"/>
    <property type="match status" value="1"/>
</dbReference>
<keyword evidence="7" id="KW-1185">Reference proteome</keyword>
<dbReference type="AlphaFoldDB" id="A0A1J1LN71"/>
<dbReference type="OrthoDB" id="9809073at2"/>
<dbReference type="InterPro" id="IPR000456">
    <property type="entry name" value="Ribosomal_bL17"/>
</dbReference>
<reference evidence="7" key="1">
    <citation type="submission" date="2015-10" db="EMBL/GenBank/DDBJ databases">
        <authorList>
            <person name="Regsiter A."/>
            <person name="william w."/>
        </authorList>
    </citation>
    <scope>NUCLEOTIDE SEQUENCE [LARGE SCALE GENOMIC DNA]</scope>
</reference>
<keyword evidence="2 4" id="KW-0689">Ribosomal protein</keyword>
<dbReference type="GO" id="GO:0003735">
    <property type="term" value="F:structural constituent of ribosome"/>
    <property type="evidence" value="ECO:0007669"/>
    <property type="project" value="InterPro"/>
</dbReference>
<dbReference type="FunFam" id="3.90.1030.10:FF:000001">
    <property type="entry name" value="50S ribosomal protein L17"/>
    <property type="match status" value="1"/>
</dbReference>
<dbReference type="HAMAP" id="MF_01368">
    <property type="entry name" value="Ribosomal_bL17"/>
    <property type="match status" value="1"/>
</dbReference>
<dbReference type="PANTHER" id="PTHR14413:SF16">
    <property type="entry name" value="LARGE RIBOSOMAL SUBUNIT PROTEIN BL17M"/>
    <property type="match status" value="1"/>
</dbReference>
<comment type="subunit">
    <text evidence="4">Part of the 50S ribosomal subunit. Contacts protein L32.</text>
</comment>
<dbReference type="GO" id="GO:0006412">
    <property type="term" value="P:translation"/>
    <property type="evidence" value="ECO:0007669"/>
    <property type="project" value="UniProtKB-UniRule"/>
</dbReference>
<dbReference type="GO" id="GO:0022625">
    <property type="term" value="C:cytosolic large ribosomal subunit"/>
    <property type="evidence" value="ECO:0007669"/>
    <property type="project" value="TreeGrafter"/>
</dbReference>
<sequence>MRHRCRVPQLGKPADQRKALLRSLATELIRHGRITTTKARAKAVQSEAEKMITLAKDGSLAARRQAMGYIYDKQLVHALFEGAQERYGSRNGGYTRVVRTVSRRGDNSQMAIIELV</sequence>
<dbReference type="Pfam" id="PF01196">
    <property type="entry name" value="Ribosomal_L17"/>
    <property type="match status" value="1"/>
</dbReference>
<accession>A0A1J1LN71</accession>
<dbReference type="InterPro" id="IPR047859">
    <property type="entry name" value="Ribosomal_bL17_CS"/>
</dbReference>
<evidence type="ECO:0000256" key="5">
    <source>
        <dbReference type="RuleBase" id="RU000660"/>
    </source>
</evidence>
<dbReference type="PANTHER" id="PTHR14413">
    <property type="entry name" value="RIBOSOMAL PROTEIN L17"/>
    <property type="match status" value="1"/>
</dbReference>
<dbReference type="RefSeq" id="WP_072719732.1">
    <property type="nucleotide sequence ID" value="NZ_LN889802.1"/>
</dbReference>
<protein>
    <recommendedName>
        <fullName evidence="4">Large ribosomal subunit protein bL17</fullName>
    </recommendedName>
</protein>
<evidence type="ECO:0000256" key="3">
    <source>
        <dbReference type="ARBA" id="ARBA00023274"/>
    </source>
</evidence>
<name>A0A1J1LN71_9CYAN</name>
<dbReference type="PROSITE" id="PS01167">
    <property type="entry name" value="RIBOSOMAL_L17"/>
    <property type="match status" value="1"/>
</dbReference>
<dbReference type="NCBIfam" id="TIGR00059">
    <property type="entry name" value="L17"/>
    <property type="match status" value="1"/>
</dbReference>
<dbReference type="EMBL" id="CZDF01000156">
    <property type="protein sequence ID" value="CUR33073.1"/>
    <property type="molecule type" value="Genomic_DNA"/>
</dbReference>
<dbReference type="Proteomes" id="UP000184315">
    <property type="component" value="Unassembled WGS sequence"/>
</dbReference>
<evidence type="ECO:0000256" key="2">
    <source>
        <dbReference type="ARBA" id="ARBA00022980"/>
    </source>
</evidence>
<evidence type="ECO:0000313" key="6">
    <source>
        <dbReference type="EMBL" id="CUR33073.1"/>
    </source>
</evidence>
<evidence type="ECO:0000256" key="1">
    <source>
        <dbReference type="ARBA" id="ARBA00008777"/>
    </source>
</evidence>
<comment type="similarity">
    <text evidence="1 4 5">Belongs to the bacterial ribosomal protein bL17 family.</text>
</comment>
<gene>
    <name evidence="4 6" type="primary">rplQ</name>
    <name evidence="4" type="synonym">rpl17</name>
    <name evidence="6" type="ORF">PL9214500320</name>
</gene>
<dbReference type="InterPro" id="IPR036373">
    <property type="entry name" value="Ribosomal_bL17_sf"/>
</dbReference>
<keyword evidence="3 4" id="KW-0687">Ribonucleoprotein</keyword>
<dbReference type="STRING" id="671072.PL9214500320"/>
<proteinExistence type="inferred from homology"/>
<evidence type="ECO:0000313" key="7">
    <source>
        <dbReference type="Proteomes" id="UP000184315"/>
    </source>
</evidence>
<evidence type="ECO:0000256" key="4">
    <source>
        <dbReference type="HAMAP-Rule" id="MF_01368"/>
    </source>
</evidence>
<organism evidence="6 7">
    <name type="scientific">Planktothrix tepida PCC 9214</name>
    <dbReference type="NCBI Taxonomy" id="671072"/>
    <lineage>
        <taxon>Bacteria</taxon>
        <taxon>Bacillati</taxon>
        <taxon>Cyanobacteriota</taxon>
        <taxon>Cyanophyceae</taxon>
        <taxon>Oscillatoriophycideae</taxon>
        <taxon>Oscillatoriales</taxon>
        <taxon>Microcoleaceae</taxon>
        <taxon>Planktothrix</taxon>
    </lineage>
</organism>